<dbReference type="PANTHER" id="PTHR24348">
    <property type="entry name" value="SERINE/THREONINE-PROTEIN KINASE UNC-51-RELATED"/>
    <property type="match status" value="1"/>
</dbReference>
<dbReference type="Gene3D" id="1.10.510.10">
    <property type="entry name" value="Transferase(Phosphotransferase) domain 1"/>
    <property type="match status" value="1"/>
</dbReference>
<dbReference type="InterPro" id="IPR008271">
    <property type="entry name" value="Ser/Thr_kinase_AS"/>
</dbReference>
<name>A0ABN7S3U5_OIKDI</name>
<sequence>MGSPTIDLSDPAVILSEIKRGTDLSIDAAEKGDKVVTDLARRIIELSIADPSLVRGCIENADDPALGHEILRLSFDYRNFAVAKDAIESGVTFQEVVLLADETDLEKIGSSIYEMYRQFQDENVIDFFCNQLIGSKSMLRRSIAKEASLYSDTILASALERDFEVDPILTQINRRLQRSATKDNRERIIGPTPLGSGSFGHVFPLCSRFLPYQNWELKALKVLNVQSKQSFDNILREITLLERCREHRSLLRFEKTFYIERNDGSPPLVCLETEFCNGGDLISFLKRINKRNLCEFDVGIIILQLAAAVQFLQTNPGIIHRDIKPENVLIKTEADAMGNFVLTVKLADFGLSTLSEKKKAFERTTRIGTIQYMAPEMLMGEPYDCRIDNYGVGLVAYFLSTGVHPYEGPDNFQVFLQHVISNSINFEPRVWNDRRLSKDAIVGIIQSCLTKRVMIHDFIRHPWFLQVLENDTQSRRFIEYHKAVCNNYTPPPPVLINRRAIFPDPDYSQNSSLFSQPRMSQF</sequence>
<evidence type="ECO:0000313" key="3">
    <source>
        <dbReference type="Proteomes" id="UP001158576"/>
    </source>
</evidence>
<dbReference type="EMBL" id="OU015568">
    <property type="protein sequence ID" value="CAG5089952.1"/>
    <property type="molecule type" value="Genomic_DNA"/>
</dbReference>
<dbReference type="InterPro" id="IPR000719">
    <property type="entry name" value="Prot_kinase_dom"/>
</dbReference>
<dbReference type="Pfam" id="PF00069">
    <property type="entry name" value="Pkinase"/>
    <property type="match status" value="1"/>
</dbReference>
<proteinExistence type="predicted"/>
<gene>
    <name evidence="2" type="ORF">OKIOD_LOCUS3971</name>
</gene>
<dbReference type="SMART" id="SM00220">
    <property type="entry name" value="S_TKc"/>
    <property type="match status" value="1"/>
</dbReference>
<accession>A0ABN7S3U5</accession>
<protein>
    <submittedName>
        <fullName evidence="2">Oidioi.mRNA.OKI2018_I69.PAR.g12413.t1.cds</fullName>
    </submittedName>
</protein>
<dbReference type="InterPro" id="IPR045269">
    <property type="entry name" value="Atg1-like"/>
</dbReference>
<evidence type="ECO:0000313" key="2">
    <source>
        <dbReference type="EMBL" id="CAG5089952.1"/>
    </source>
</evidence>
<dbReference type="InterPro" id="IPR011009">
    <property type="entry name" value="Kinase-like_dom_sf"/>
</dbReference>
<reference evidence="2 3" key="1">
    <citation type="submission" date="2021-04" db="EMBL/GenBank/DDBJ databases">
        <authorList>
            <person name="Bliznina A."/>
        </authorList>
    </citation>
    <scope>NUCLEOTIDE SEQUENCE [LARGE SCALE GENOMIC DNA]</scope>
</reference>
<evidence type="ECO:0000259" key="1">
    <source>
        <dbReference type="PROSITE" id="PS50011"/>
    </source>
</evidence>
<dbReference type="Proteomes" id="UP001158576">
    <property type="component" value="Chromosome PAR"/>
</dbReference>
<feature type="domain" description="Protein kinase" evidence="1">
    <location>
        <begin position="188"/>
        <end position="464"/>
    </location>
</feature>
<organism evidence="2 3">
    <name type="scientific">Oikopleura dioica</name>
    <name type="common">Tunicate</name>
    <dbReference type="NCBI Taxonomy" id="34765"/>
    <lineage>
        <taxon>Eukaryota</taxon>
        <taxon>Metazoa</taxon>
        <taxon>Chordata</taxon>
        <taxon>Tunicata</taxon>
        <taxon>Appendicularia</taxon>
        <taxon>Copelata</taxon>
        <taxon>Oikopleuridae</taxon>
        <taxon>Oikopleura</taxon>
    </lineage>
</organism>
<dbReference type="PROSITE" id="PS50011">
    <property type="entry name" value="PROTEIN_KINASE_DOM"/>
    <property type="match status" value="1"/>
</dbReference>
<dbReference type="SUPFAM" id="SSF56112">
    <property type="entry name" value="Protein kinase-like (PK-like)"/>
    <property type="match status" value="1"/>
</dbReference>
<dbReference type="PROSITE" id="PS00108">
    <property type="entry name" value="PROTEIN_KINASE_ST"/>
    <property type="match status" value="1"/>
</dbReference>
<keyword evidence="3" id="KW-1185">Reference proteome</keyword>